<keyword evidence="1" id="KW-0732">Signal</keyword>
<evidence type="ECO:0000256" key="1">
    <source>
        <dbReference type="SAM" id="SignalP"/>
    </source>
</evidence>
<evidence type="ECO:0000313" key="3">
    <source>
        <dbReference type="Proteomes" id="UP000325780"/>
    </source>
</evidence>
<dbReference type="Proteomes" id="UP000325780">
    <property type="component" value="Unassembled WGS sequence"/>
</dbReference>
<feature type="signal peptide" evidence="1">
    <location>
        <begin position="1"/>
        <end position="19"/>
    </location>
</feature>
<reference evidence="2 3" key="1">
    <citation type="submission" date="2019-04" db="EMBL/GenBank/DDBJ databases">
        <title>Friends and foes A comparative genomics study of 23 Aspergillus species from section Flavi.</title>
        <authorList>
            <consortium name="DOE Joint Genome Institute"/>
            <person name="Kjaerbolling I."/>
            <person name="Vesth T."/>
            <person name="Frisvad J.C."/>
            <person name="Nybo J.L."/>
            <person name="Theobald S."/>
            <person name="Kildgaard S."/>
            <person name="Isbrandt T."/>
            <person name="Kuo A."/>
            <person name="Sato A."/>
            <person name="Lyhne E.K."/>
            <person name="Kogle M.E."/>
            <person name="Wiebenga A."/>
            <person name="Kun R.S."/>
            <person name="Lubbers R.J."/>
            <person name="Makela M.R."/>
            <person name="Barry K."/>
            <person name="Chovatia M."/>
            <person name="Clum A."/>
            <person name="Daum C."/>
            <person name="Haridas S."/>
            <person name="He G."/>
            <person name="LaButti K."/>
            <person name="Lipzen A."/>
            <person name="Mondo S."/>
            <person name="Riley R."/>
            <person name="Salamov A."/>
            <person name="Simmons B.A."/>
            <person name="Magnuson J.K."/>
            <person name="Henrissat B."/>
            <person name="Mortensen U.H."/>
            <person name="Larsen T.O."/>
            <person name="Devries R.P."/>
            <person name="Grigoriev I.V."/>
            <person name="Machida M."/>
            <person name="Baker S.E."/>
            <person name="Andersen M.R."/>
        </authorList>
    </citation>
    <scope>NUCLEOTIDE SEQUENCE [LARGE SCALE GENOMIC DNA]</scope>
    <source>
        <strain evidence="2 3">IBT 18842</strain>
    </source>
</reference>
<dbReference type="AlphaFoldDB" id="A0A5N6U261"/>
<organism evidence="2 3">
    <name type="scientific">Aspergillus avenaceus</name>
    <dbReference type="NCBI Taxonomy" id="36643"/>
    <lineage>
        <taxon>Eukaryota</taxon>
        <taxon>Fungi</taxon>
        <taxon>Dikarya</taxon>
        <taxon>Ascomycota</taxon>
        <taxon>Pezizomycotina</taxon>
        <taxon>Eurotiomycetes</taxon>
        <taxon>Eurotiomycetidae</taxon>
        <taxon>Eurotiales</taxon>
        <taxon>Aspergillaceae</taxon>
        <taxon>Aspergillus</taxon>
        <taxon>Aspergillus subgen. Circumdati</taxon>
    </lineage>
</organism>
<name>A0A5N6U261_ASPAV</name>
<gene>
    <name evidence="2" type="ORF">BDV25DRAFT_71991</name>
</gene>
<feature type="chain" id="PRO_5024818410" evidence="1">
    <location>
        <begin position="20"/>
        <end position="73"/>
    </location>
</feature>
<dbReference type="EMBL" id="ML742055">
    <property type="protein sequence ID" value="KAE8152321.1"/>
    <property type="molecule type" value="Genomic_DNA"/>
</dbReference>
<evidence type="ECO:0000313" key="2">
    <source>
        <dbReference type="EMBL" id="KAE8152321.1"/>
    </source>
</evidence>
<accession>A0A5N6U261</accession>
<proteinExistence type="predicted"/>
<keyword evidence="3" id="KW-1185">Reference proteome</keyword>
<protein>
    <submittedName>
        <fullName evidence="2">Uncharacterized protein</fullName>
    </submittedName>
</protein>
<sequence>MLLWFLTAVLDYQFQKVLSQMLFSFMKCHSERVICPCMNICPPMHFIARYHGNGYTYQEFSLSLFTEVQIADC</sequence>